<accession>A0A0G0GW75</accession>
<organism evidence="2 3">
    <name type="scientific">Candidatus Nomurabacteria bacterium GW2011_GWB1_37_5</name>
    <dbReference type="NCBI Taxonomy" id="1618742"/>
    <lineage>
        <taxon>Bacteria</taxon>
        <taxon>Candidatus Nomuraibacteriota</taxon>
    </lineage>
</organism>
<keyword evidence="1" id="KW-0472">Membrane</keyword>
<dbReference type="Pfam" id="PF09586">
    <property type="entry name" value="YfhO"/>
    <property type="match status" value="2"/>
</dbReference>
<feature type="transmembrane region" description="Helical" evidence="1">
    <location>
        <begin position="386"/>
        <end position="405"/>
    </location>
</feature>
<evidence type="ECO:0008006" key="4">
    <source>
        <dbReference type="Google" id="ProtNLM"/>
    </source>
</evidence>
<reference evidence="2 3" key="1">
    <citation type="journal article" date="2015" name="Nature">
        <title>rRNA introns, odd ribosomes, and small enigmatic genomes across a large radiation of phyla.</title>
        <authorList>
            <person name="Brown C.T."/>
            <person name="Hug L.A."/>
            <person name="Thomas B.C."/>
            <person name="Sharon I."/>
            <person name="Castelle C.J."/>
            <person name="Singh A."/>
            <person name="Wilkins M.J."/>
            <person name="Williams K.H."/>
            <person name="Banfield J.F."/>
        </authorList>
    </citation>
    <scope>NUCLEOTIDE SEQUENCE [LARGE SCALE GENOMIC DNA]</scope>
</reference>
<feature type="transmembrane region" description="Helical" evidence="1">
    <location>
        <begin position="147"/>
        <end position="166"/>
    </location>
</feature>
<proteinExistence type="predicted"/>
<evidence type="ECO:0000313" key="2">
    <source>
        <dbReference type="EMBL" id="KKQ35243.1"/>
    </source>
</evidence>
<dbReference type="PANTHER" id="PTHR38454:SF1">
    <property type="entry name" value="INTEGRAL MEMBRANE PROTEIN"/>
    <property type="match status" value="1"/>
</dbReference>
<feature type="transmembrane region" description="Helical" evidence="1">
    <location>
        <begin position="414"/>
        <end position="433"/>
    </location>
</feature>
<feature type="transmembrane region" description="Helical" evidence="1">
    <location>
        <begin position="7"/>
        <end position="25"/>
    </location>
</feature>
<feature type="transmembrane region" description="Helical" evidence="1">
    <location>
        <begin position="765"/>
        <end position="787"/>
    </location>
</feature>
<feature type="transmembrane region" description="Helical" evidence="1">
    <location>
        <begin position="120"/>
        <end position="140"/>
    </location>
</feature>
<protein>
    <recommendedName>
        <fullName evidence="4">Bacterial membrane protein YfhO</fullName>
    </recommendedName>
</protein>
<keyword evidence="1" id="KW-1133">Transmembrane helix</keyword>
<name>A0A0G0GW75_9BACT</name>
<evidence type="ECO:0000313" key="3">
    <source>
        <dbReference type="Proteomes" id="UP000033876"/>
    </source>
</evidence>
<feature type="transmembrane region" description="Helical" evidence="1">
    <location>
        <begin position="348"/>
        <end position="366"/>
    </location>
</feature>
<dbReference type="AlphaFoldDB" id="A0A0G0GW75"/>
<gene>
    <name evidence="2" type="ORF">US50_C0020G0002</name>
</gene>
<sequence>MMRYKQFWPYLLIGFIVLLFFWPIFKGYIPFPGDLLVNQNPYKSESFLGFAPGGYPDKAQGPDVITEIYPWRNFSINTLKDFSIPFWNPHNFSGNPQMANFQTAIFYPFNLLYFILPFNMSWTILIMLQPLLAGFFMYLFLRKSISLSNIASVFGAIAFSFCSYMTVWIEYGNIGSTLLWLPLILFFTKRYFEKANAVNFLGISLSFILSILAGYIQGVFYIYVLCFLYYGFLLSGQKDGFRKHKKNLLFLISLFLPFVITSFQILPTLKLFSESTRGAYPLLQIEKNLSPIVNLITIVIPDFFGHPATRNYWIDGTYIERVLYPGIVVLFFALYSIFTKINVVERKFFILVGIVSLVIATNFPLVKYFYLIPIPVISTTVATREFSIFIFSLIVLSAIGINHFIETKSFSKKFIFFVLFGFSLIWISVLVLMKLNPDLSVNLKISFRNLIIPSGLLFLTVAATLLKRFNLKLSIILLLFLIVFDLFYFFNKITPFAPSSFTYPTTPVMSYLKDVSGINRFWGYGNAYIPPNFQSVDSSFSTEGNDPLHLIRYTELLASSKDGKLPNILPRPDANIAGGYGSDDLKQNLYRKRILDLLGVKYILHKQELVDAWYNPDLTTFPKDQYELIYKVYPWQIYKNINVLPRFFVTGEYIVAENKTNALKSIYNENINLHKTLILEKSPKISIDKKASGSATLLSYKPNKIIFEVNTSGNSLFFLSDNYYPEWEVKVDGEKKEVLLSNYSFRAVEVEKGNHQVEFYYNPKAFSLGLGIGALGIILLFFTLFYVRNNQKTL</sequence>
<comment type="caution">
    <text evidence="2">The sequence shown here is derived from an EMBL/GenBank/DDBJ whole genome shotgun (WGS) entry which is preliminary data.</text>
</comment>
<feature type="transmembrane region" description="Helical" evidence="1">
    <location>
        <begin position="322"/>
        <end position="341"/>
    </location>
</feature>
<evidence type="ECO:0000256" key="1">
    <source>
        <dbReference type="SAM" id="Phobius"/>
    </source>
</evidence>
<feature type="transmembrane region" description="Helical" evidence="1">
    <location>
        <begin position="473"/>
        <end position="490"/>
    </location>
</feature>
<dbReference type="PANTHER" id="PTHR38454">
    <property type="entry name" value="INTEGRAL MEMBRANE PROTEIN-RELATED"/>
    <property type="match status" value="1"/>
</dbReference>
<dbReference type="Proteomes" id="UP000033876">
    <property type="component" value="Unassembled WGS sequence"/>
</dbReference>
<feature type="transmembrane region" description="Helical" evidence="1">
    <location>
        <begin position="248"/>
        <end position="266"/>
    </location>
</feature>
<feature type="transmembrane region" description="Helical" evidence="1">
    <location>
        <begin position="445"/>
        <end position="466"/>
    </location>
</feature>
<dbReference type="EMBL" id="LBTF01000020">
    <property type="protein sequence ID" value="KKQ35243.1"/>
    <property type="molecule type" value="Genomic_DNA"/>
</dbReference>
<feature type="transmembrane region" description="Helical" evidence="1">
    <location>
        <begin position="219"/>
        <end position="236"/>
    </location>
</feature>
<dbReference type="InterPro" id="IPR018580">
    <property type="entry name" value="Uncharacterised_YfhO"/>
</dbReference>
<keyword evidence="1" id="KW-0812">Transmembrane</keyword>